<organism evidence="1 2">
    <name type="scientific">Perkinsus olseni</name>
    <name type="common">Perkinsus atlanticus</name>
    <dbReference type="NCBI Taxonomy" id="32597"/>
    <lineage>
        <taxon>Eukaryota</taxon>
        <taxon>Sar</taxon>
        <taxon>Alveolata</taxon>
        <taxon>Perkinsozoa</taxon>
        <taxon>Perkinsea</taxon>
        <taxon>Perkinsida</taxon>
        <taxon>Perkinsidae</taxon>
        <taxon>Perkinsus</taxon>
    </lineage>
</organism>
<dbReference type="EMBL" id="JABANP010000260">
    <property type="protein sequence ID" value="KAF4685512.1"/>
    <property type="molecule type" value="Genomic_DNA"/>
</dbReference>
<evidence type="ECO:0000313" key="1">
    <source>
        <dbReference type="EMBL" id="KAF4685512.1"/>
    </source>
</evidence>
<name>A0A7J6NNM8_PEROL</name>
<protein>
    <submittedName>
        <fullName evidence="1">Uncharacterized protein</fullName>
    </submittedName>
</protein>
<sequence length="223" mass="24987">MFVPTGLTSDEVDAAAVDEDTMSRVQVYATDALPTYSAHKWRHEELYNVQYTVPSRKAKILFLLLGPVLSYASVCARSGDSGRGSWLQSFVAKLKLLHWVAFLSGIPGVSASPVATALGMKSVQIDPQAQRVHQLEYFHRYLLVHHLTELLTAAWPLVSNTSAFKRGSSRRMISYHTNRSFSQCPAQVGWHQVSPCGCRICHYCWYAEEVPSKATCPFLRRPL</sequence>
<dbReference type="AlphaFoldDB" id="A0A7J6NNM8"/>
<dbReference type="OrthoDB" id="10479216at2759"/>
<accession>A0A7J6NNM8</accession>
<gene>
    <name evidence="1" type="ORF">FOZ60_006499</name>
</gene>
<dbReference type="Proteomes" id="UP000541610">
    <property type="component" value="Unassembled WGS sequence"/>
</dbReference>
<proteinExistence type="predicted"/>
<reference evidence="1 2" key="1">
    <citation type="submission" date="2020-04" db="EMBL/GenBank/DDBJ databases">
        <title>Perkinsus olseni comparative genomics.</title>
        <authorList>
            <person name="Bogema D.R."/>
        </authorList>
    </citation>
    <scope>NUCLEOTIDE SEQUENCE [LARGE SCALE GENOMIC DNA]</scope>
    <source>
        <strain evidence="1">00978-12</strain>
    </source>
</reference>
<comment type="caution">
    <text evidence="1">The sequence shown here is derived from an EMBL/GenBank/DDBJ whole genome shotgun (WGS) entry which is preliminary data.</text>
</comment>
<evidence type="ECO:0000313" key="2">
    <source>
        <dbReference type="Proteomes" id="UP000541610"/>
    </source>
</evidence>